<dbReference type="InterPro" id="IPR029039">
    <property type="entry name" value="Flavoprotein-like_sf"/>
</dbReference>
<dbReference type="Gene3D" id="3.40.50.360">
    <property type="match status" value="1"/>
</dbReference>
<reference evidence="2 3" key="2">
    <citation type="journal article" date="2008" name="Int. J. Syst. Evol. Microbiol.">
        <title>Methanocella paludicola gen. nov., sp. nov., a methane-producing archaeon, the first isolate of the lineage 'Rice Cluster I', and proposal of the new archaeal order Methanocellales ord. nov.</title>
        <authorList>
            <person name="Sakai S."/>
            <person name="Imachi H."/>
            <person name="Hanada S."/>
            <person name="Ohashi A."/>
            <person name="Harada H."/>
            <person name="Kamagata Y."/>
        </authorList>
    </citation>
    <scope>NUCLEOTIDE SEQUENCE [LARGE SCALE GENOMIC DNA]</scope>
    <source>
        <strain evidence="3">DSM 17711 / JCM 13418 / NBRC 101707 / SANAE</strain>
    </source>
</reference>
<dbReference type="PANTHER" id="PTHR38030">
    <property type="entry name" value="PROTOPORPHYRINOGEN IX DEHYDROGENASE [MENAQUINONE]"/>
    <property type="match status" value="1"/>
</dbReference>
<dbReference type="GO" id="GO:0010181">
    <property type="term" value="F:FMN binding"/>
    <property type="evidence" value="ECO:0007669"/>
    <property type="project" value="InterPro"/>
</dbReference>
<dbReference type="Proteomes" id="UP000001882">
    <property type="component" value="Chromosome"/>
</dbReference>
<dbReference type="RefSeq" id="WP_012899177.1">
    <property type="nucleotide sequence ID" value="NC_013665.1"/>
</dbReference>
<feature type="domain" description="Flavodoxin-like" evidence="1">
    <location>
        <begin position="18"/>
        <end position="150"/>
    </location>
</feature>
<sequence>MVQNGNDLKDRLPEKTLLVVFSYHHMNTEKVAKVFANVLDAQVKTPRQVNPGELGDYDLIGFGSGIDSGRHYKELLDFADALPRVAGKKAFIFSTSAIVGADKVWKDHSALREKLQAKGYVIVDEFACKGYNTNSFLKYIGGMNKGRPNAEDLKQAEEFALGLKQKLKEM</sequence>
<dbReference type="PATRIC" id="fig|304371.9.peg.437"/>
<reference evidence="2 3" key="1">
    <citation type="journal article" date="2007" name="Appl. Environ. Microbiol.">
        <title>Isolation of key methanogens for global methane emission from rice paddy fields: a novel isolate affiliated with the clone cluster rice cluster I.</title>
        <authorList>
            <person name="Sakai S."/>
            <person name="Imachi H."/>
            <person name="Sekiguchi Y."/>
            <person name="Ohashi A."/>
            <person name="Harada H."/>
            <person name="Kamagata Y."/>
        </authorList>
    </citation>
    <scope>NUCLEOTIDE SEQUENCE [LARGE SCALE GENOMIC DNA]</scope>
    <source>
        <strain evidence="3">DSM 17711 / JCM 13418 / NBRC 101707 / SANAE</strain>
    </source>
</reference>
<dbReference type="GO" id="GO:0006783">
    <property type="term" value="P:heme biosynthetic process"/>
    <property type="evidence" value="ECO:0007669"/>
    <property type="project" value="TreeGrafter"/>
</dbReference>
<evidence type="ECO:0000313" key="2">
    <source>
        <dbReference type="EMBL" id="BAI60497.1"/>
    </source>
</evidence>
<reference evidence="3" key="3">
    <citation type="journal article" date="2011" name="PLoS ONE">
        <title>Genome sequence of a mesophilic hydrogenotrophic methanogen Methanocella paludicola, the first cultivated representative of the order Methanocellales.</title>
        <authorList>
            <person name="Sakai S."/>
            <person name="Takaki Y."/>
            <person name="Shimamura S."/>
            <person name="Sekine M."/>
            <person name="Tajima T."/>
            <person name="Kosugi H."/>
            <person name="Ichikawa N."/>
            <person name="Tasumi E."/>
            <person name="Hiraki A.T."/>
            <person name="Shimizu A."/>
            <person name="Kato Y."/>
            <person name="Nishiko R."/>
            <person name="Mori K."/>
            <person name="Fujita N."/>
            <person name="Imachi H."/>
            <person name="Takai K."/>
        </authorList>
    </citation>
    <scope>NUCLEOTIDE SEQUENCE [LARGE SCALE GENOMIC DNA]</scope>
    <source>
        <strain evidence="3">DSM 17711 / JCM 13418 / NBRC 101707 / SANAE</strain>
    </source>
</reference>
<dbReference type="EMBL" id="AP011532">
    <property type="protein sequence ID" value="BAI60497.1"/>
    <property type="molecule type" value="Genomic_DNA"/>
</dbReference>
<dbReference type="InParanoid" id="D1YVM5"/>
<accession>D1YVM5</accession>
<proteinExistence type="predicted"/>
<organism evidence="2 3">
    <name type="scientific">Methanocella paludicola (strain DSM 17711 / JCM 13418 / NBRC 101707 / SANAE)</name>
    <dbReference type="NCBI Taxonomy" id="304371"/>
    <lineage>
        <taxon>Archaea</taxon>
        <taxon>Methanobacteriati</taxon>
        <taxon>Methanobacteriota</taxon>
        <taxon>Stenosarchaea group</taxon>
        <taxon>Methanomicrobia</taxon>
        <taxon>Methanocellales</taxon>
        <taxon>Methanocellaceae</taxon>
        <taxon>Methanocella</taxon>
    </lineage>
</organism>
<dbReference type="OrthoDB" id="63875at2157"/>
<dbReference type="PANTHER" id="PTHR38030:SF2">
    <property type="entry name" value="PROTOPORPHYRINOGEN IX DEHYDROGENASE [QUINONE]"/>
    <property type="match status" value="1"/>
</dbReference>
<dbReference type="SUPFAM" id="SSF52218">
    <property type="entry name" value="Flavoproteins"/>
    <property type="match status" value="1"/>
</dbReference>
<dbReference type="GeneID" id="8680522"/>
<dbReference type="GO" id="GO:0070819">
    <property type="term" value="F:menaquinone-dependent protoporphyrinogen oxidase activity"/>
    <property type="evidence" value="ECO:0007669"/>
    <property type="project" value="TreeGrafter"/>
</dbReference>
<dbReference type="KEGG" id="mpd:MCP_0425"/>
<evidence type="ECO:0000259" key="1">
    <source>
        <dbReference type="Pfam" id="PF12641"/>
    </source>
</evidence>
<dbReference type="InterPro" id="IPR008254">
    <property type="entry name" value="Flavodoxin/NO_synth"/>
</dbReference>
<name>D1YVM5_METPS</name>
<dbReference type="STRING" id="304371.MCP_0425"/>
<gene>
    <name evidence="2" type="ordered locus">MCP_0425</name>
</gene>
<dbReference type="eggNOG" id="arCOG00519">
    <property type="taxonomic scope" value="Archaea"/>
</dbReference>
<protein>
    <recommendedName>
        <fullName evidence="1">Flavodoxin-like domain-containing protein</fullName>
    </recommendedName>
</protein>
<dbReference type="InterPro" id="IPR052200">
    <property type="entry name" value="Protoporphyrinogen_IX_DH"/>
</dbReference>
<keyword evidence="3" id="KW-1185">Reference proteome</keyword>
<dbReference type="AlphaFoldDB" id="D1YVM5"/>
<evidence type="ECO:0000313" key="3">
    <source>
        <dbReference type="Proteomes" id="UP000001882"/>
    </source>
</evidence>
<dbReference type="Pfam" id="PF12641">
    <property type="entry name" value="Flavodoxin_3"/>
    <property type="match status" value="1"/>
</dbReference>